<accession>A0A562NQ91</accession>
<evidence type="ECO:0000313" key="4">
    <source>
        <dbReference type="EMBL" id="TWI34355.1"/>
    </source>
</evidence>
<gene>
    <name evidence="4" type="ORF">IQ24_01873</name>
</gene>
<proteinExistence type="inferred from homology"/>
<reference evidence="4 5" key="1">
    <citation type="journal article" date="2015" name="Stand. Genomic Sci.">
        <title>Genomic Encyclopedia of Bacterial and Archaeal Type Strains, Phase III: the genomes of soil and plant-associated and newly described type strains.</title>
        <authorList>
            <person name="Whitman W.B."/>
            <person name="Woyke T."/>
            <person name="Klenk H.P."/>
            <person name="Zhou Y."/>
            <person name="Lilburn T.G."/>
            <person name="Beck B.J."/>
            <person name="De Vos P."/>
            <person name="Vandamme P."/>
            <person name="Eisen J.A."/>
            <person name="Garrity G."/>
            <person name="Hugenholtz P."/>
            <person name="Kyrpides N.C."/>
        </authorList>
    </citation>
    <scope>NUCLEOTIDE SEQUENCE [LARGE SCALE GENOMIC DNA]</scope>
    <source>
        <strain evidence="4 5">CGMCC 1.5364</strain>
    </source>
</reference>
<evidence type="ECO:0000256" key="2">
    <source>
        <dbReference type="ARBA" id="ARBA00022448"/>
    </source>
</evidence>
<keyword evidence="3" id="KW-1133">Transmembrane helix</keyword>
<keyword evidence="3" id="KW-0472">Membrane</keyword>
<feature type="transmembrane region" description="Helical" evidence="3">
    <location>
        <begin position="86"/>
        <end position="107"/>
    </location>
</feature>
<dbReference type="Proteomes" id="UP000316225">
    <property type="component" value="Unassembled WGS sequence"/>
</dbReference>
<keyword evidence="2" id="KW-0813">Transport</keyword>
<comment type="caution">
    <text evidence="4">The sequence shown here is derived from an EMBL/GenBank/DDBJ whole genome shotgun (WGS) entry which is preliminary data.</text>
</comment>
<sequence length="287" mass="32132">MGKRPAVLSECSITMFEQRQNRNMLQAAFTTLSLIYHVTVNELRKGQRNAVVGLLMTLVQGLVMIIGFYAMFWIIGVRKSPIRGDFIVYIMTGIFMFMAHSQAIGAVSSAGNPTNAMMMHGPMNTAISISAAALATLYRQTFSSLVILTGYNALINPIHLENPLACYGMLLLAWFSGCCIGLIFLALRPWWPEAAKILSQFYQRINMLASGKMFVANTLPLFMLHMFAWNPLFHIIDQTRGFAFINYSPRNSNISYPIYVTLALLMIGLMAEFVTRRSASISWNAAR</sequence>
<comment type="similarity">
    <text evidence="1">Belongs to the ABC-2 integral membrane protein family.</text>
</comment>
<dbReference type="GO" id="GO:0015920">
    <property type="term" value="P:lipopolysaccharide transport"/>
    <property type="evidence" value="ECO:0007669"/>
    <property type="project" value="TreeGrafter"/>
</dbReference>
<keyword evidence="3" id="KW-0812">Transmembrane</keyword>
<dbReference type="AlphaFoldDB" id="A0A562NQ91"/>
<keyword evidence="5" id="KW-1185">Reference proteome</keyword>
<evidence type="ECO:0000256" key="1">
    <source>
        <dbReference type="ARBA" id="ARBA00007783"/>
    </source>
</evidence>
<protein>
    <submittedName>
        <fullName evidence="4">ABC-type polysaccharide/polyol phosphate export permease</fullName>
    </submittedName>
</protein>
<feature type="transmembrane region" description="Helical" evidence="3">
    <location>
        <begin position="127"/>
        <end position="147"/>
    </location>
</feature>
<name>A0A562NQ91_9RHOB</name>
<feature type="transmembrane region" description="Helical" evidence="3">
    <location>
        <begin position="256"/>
        <end position="274"/>
    </location>
</feature>
<evidence type="ECO:0000313" key="5">
    <source>
        <dbReference type="Proteomes" id="UP000316225"/>
    </source>
</evidence>
<feature type="transmembrane region" description="Helical" evidence="3">
    <location>
        <begin position="214"/>
        <end position="236"/>
    </location>
</feature>
<organism evidence="4 5">
    <name type="scientific">Paracoccus sulfuroxidans</name>
    <dbReference type="NCBI Taxonomy" id="384678"/>
    <lineage>
        <taxon>Bacteria</taxon>
        <taxon>Pseudomonadati</taxon>
        <taxon>Pseudomonadota</taxon>
        <taxon>Alphaproteobacteria</taxon>
        <taxon>Rhodobacterales</taxon>
        <taxon>Paracoccaceae</taxon>
        <taxon>Paracoccus</taxon>
    </lineage>
</organism>
<evidence type="ECO:0000256" key="3">
    <source>
        <dbReference type="SAM" id="Phobius"/>
    </source>
</evidence>
<dbReference type="PANTHER" id="PTHR30413:SF10">
    <property type="entry name" value="CAPSULE POLYSACCHARIDE EXPORT INNER-MEMBRANE PROTEIN CTRC"/>
    <property type="match status" value="1"/>
</dbReference>
<feature type="transmembrane region" description="Helical" evidence="3">
    <location>
        <begin position="167"/>
        <end position="187"/>
    </location>
</feature>
<dbReference type="PANTHER" id="PTHR30413">
    <property type="entry name" value="INNER MEMBRANE TRANSPORT PERMEASE"/>
    <property type="match status" value="1"/>
</dbReference>
<feature type="transmembrane region" description="Helical" evidence="3">
    <location>
        <begin position="52"/>
        <end position="74"/>
    </location>
</feature>
<feature type="transmembrane region" description="Helical" evidence="3">
    <location>
        <begin position="24"/>
        <end position="40"/>
    </location>
</feature>
<dbReference type="EMBL" id="VLKU01000005">
    <property type="protein sequence ID" value="TWI34355.1"/>
    <property type="molecule type" value="Genomic_DNA"/>
</dbReference>